<evidence type="ECO:0000256" key="1">
    <source>
        <dbReference type="SAM" id="MobiDB-lite"/>
    </source>
</evidence>
<evidence type="ECO:0000313" key="3">
    <source>
        <dbReference type="Proteomes" id="UP000017170"/>
    </source>
</evidence>
<dbReference type="Proteomes" id="UP000017170">
    <property type="component" value="Unassembled WGS sequence"/>
</dbReference>
<organism evidence="2 3">
    <name type="scientific">Alkalihalophilus marmarensis DSM 21297</name>
    <dbReference type="NCBI Taxonomy" id="1188261"/>
    <lineage>
        <taxon>Bacteria</taxon>
        <taxon>Bacillati</taxon>
        <taxon>Bacillota</taxon>
        <taxon>Bacilli</taxon>
        <taxon>Bacillales</taxon>
        <taxon>Bacillaceae</taxon>
        <taxon>Alkalihalophilus</taxon>
    </lineage>
</organism>
<dbReference type="AlphaFoldDB" id="U6SVS3"/>
<comment type="caution">
    <text evidence="2">The sequence shown here is derived from an EMBL/GenBank/DDBJ whole genome shotgun (WGS) entry which is preliminary data.</text>
</comment>
<proteinExistence type="predicted"/>
<feature type="compositionally biased region" description="Basic and acidic residues" evidence="1">
    <location>
        <begin position="7"/>
        <end position="21"/>
    </location>
</feature>
<dbReference type="EMBL" id="ATAE01000003">
    <property type="protein sequence ID" value="ERN54990.1"/>
    <property type="molecule type" value="Genomic_DNA"/>
</dbReference>
<reference evidence="2 3" key="1">
    <citation type="journal article" date="2013" name="Genome Announc.">
        <title>Genome Sequence of the Extreme Obligate Alkaliphile Bacillus marmarensis Strain DSM 21297.</title>
        <authorList>
            <person name="Wernick D.G."/>
            <person name="Choi K.Y."/>
            <person name="Tat C.A."/>
            <person name="Lafontaine Rivera J.G."/>
            <person name="Liao J.C."/>
        </authorList>
    </citation>
    <scope>NUCLEOTIDE SEQUENCE [LARGE SCALE GENOMIC DNA]</scope>
    <source>
        <strain evidence="2 3">DSM 21297</strain>
    </source>
</reference>
<accession>U6SVS3</accession>
<name>U6SVS3_9BACI</name>
<evidence type="ECO:0000313" key="2">
    <source>
        <dbReference type="EMBL" id="ERN54990.1"/>
    </source>
</evidence>
<sequence length="61" mass="7150">MITHFYPQDKEPQLDKERRNDSFRYEGAGGLTKRSVFCFVWQSEGTEYLNHEAGQLKTAHT</sequence>
<feature type="region of interest" description="Disordered" evidence="1">
    <location>
        <begin position="1"/>
        <end position="21"/>
    </location>
</feature>
<gene>
    <name evidence="2" type="ORF">A33I_03370</name>
</gene>
<protein>
    <submittedName>
        <fullName evidence="2">Uncharacterized protein</fullName>
    </submittedName>
</protein>
<keyword evidence="3" id="KW-1185">Reference proteome</keyword>